<evidence type="ECO:0000256" key="1">
    <source>
        <dbReference type="ARBA" id="ARBA00023295"/>
    </source>
</evidence>
<evidence type="ECO:0000313" key="6">
    <source>
        <dbReference type="Proteomes" id="UP000284598"/>
    </source>
</evidence>
<feature type="region of interest" description="Disordered" evidence="2">
    <location>
        <begin position="355"/>
        <end position="377"/>
    </location>
</feature>
<dbReference type="AlphaFoldDB" id="A0A413S4L1"/>
<dbReference type="RefSeq" id="WP_118024661.1">
    <property type="nucleotide sequence ID" value="NZ_QSFO01000002.1"/>
</dbReference>
<keyword evidence="3" id="KW-0732">Signal</keyword>
<evidence type="ECO:0000259" key="4">
    <source>
        <dbReference type="PROSITE" id="PS50022"/>
    </source>
</evidence>
<gene>
    <name evidence="5" type="ORF">DW929_01760</name>
</gene>
<feature type="compositionally biased region" description="Polar residues" evidence="2">
    <location>
        <begin position="355"/>
        <end position="376"/>
    </location>
</feature>
<dbReference type="Pfam" id="PF22633">
    <property type="entry name" value="F5_F8_type_C_2"/>
    <property type="match status" value="1"/>
</dbReference>
<dbReference type="InterPro" id="IPR000421">
    <property type="entry name" value="FA58C"/>
</dbReference>
<proteinExistence type="predicted"/>
<feature type="domain" description="F5/8 type C" evidence="4">
    <location>
        <begin position="336"/>
        <end position="484"/>
    </location>
</feature>
<comment type="caution">
    <text evidence="5">The sequence shown here is derived from an EMBL/GenBank/DDBJ whole genome shotgun (WGS) entry which is preliminary data.</text>
</comment>
<dbReference type="Gene3D" id="2.60.120.260">
    <property type="entry name" value="Galactose-binding domain-like"/>
    <property type="match status" value="3"/>
</dbReference>
<organism evidence="5 6">
    <name type="scientific">Eubacterium ventriosum</name>
    <dbReference type="NCBI Taxonomy" id="39496"/>
    <lineage>
        <taxon>Bacteria</taxon>
        <taxon>Bacillati</taxon>
        <taxon>Bacillota</taxon>
        <taxon>Clostridia</taxon>
        <taxon>Eubacteriales</taxon>
        <taxon>Eubacteriaceae</taxon>
        <taxon>Eubacterium</taxon>
    </lineage>
</organism>
<dbReference type="GO" id="GO:0016798">
    <property type="term" value="F:hydrolase activity, acting on glycosyl bonds"/>
    <property type="evidence" value="ECO:0007669"/>
    <property type="project" value="UniProtKB-KW"/>
</dbReference>
<feature type="signal peptide" evidence="3">
    <location>
        <begin position="1"/>
        <end position="26"/>
    </location>
</feature>
<dbReference type="Proteomes" id="UP000284598">
    <property type="component" value="Unassembled WGS sequence"/>
</dbReference>
<dbReference type="PROSITE" id="PS50022">
    <property type="entry name" value="FA58C_3"/>
    <property type="match status" value="1"/>
</dbReference>
<keyword evidence="1" id="KW-0326">Glycosidase</keyword>
<sequence length="753" mass="82448">MKNKKLLTMVLAAAMVVGSITVPAPMATVKADTVTTSRTNILREDGVVVSQQHGSARSLIDGDITTVWDTNGWNGSQAGFPGSGKHNYSVWAEFTLADYYNVSDFNVWFKDETTQKNTAWQYKIEASIDNSNWDLVVDQTENTVTDKHFENIVGKDYKNKIYKYVKVTIVGAKTDMKPWPAMTEFAAYGERATALTSDQIAKGTESSVSIYNPGNVGSNAIDGDVNTSWIANGWNDKEASYGDVTSEGTTANYVVELKKMTKVNALGIFFAGDAKSSAWKYKVEGSVDGTEYTTIWDQSTNEVNAGSNGEQFTNIEEGTYKYIRLKFTEPIEKAWSAVAEICIYGNQLSNLSLGKTAKGSSENRPATNANDGNKSSLWVADGNTEKLGSWWKVDLGGLKSIDSFEIAFEYAVNEKRDDADANNNPLYGLPHKYEVRGGGEAAENWSDEQWDKADLLWSGSQMTKEATGKISDKFKNKNYRYIRVKLTGIPHHKANADTDDNHAWAEIAEFTVYGEATAEHKVVLNGTTETTVADGATYELGDAKYGYYSDGKVYAPNSEITVNDDIYLTAISDVSLKLANAAAIRIDAGQEKPGGIRFKTEVSATTASRANEQKVKNVICENAGTLITVNDVLKGATLDLAKKDDLGKNFCADVVNTGWYKETNDTYCASLINIVPANYTRFFNARAYANIPYENADATTVYSEDGAGEGYTGTASKSIQGIASIIQKKGYPNIDEGLHDLIDEFAKENQNNN</sequence>
<dbReference type="SUPFAM" id="SSF49785">
    <property type="entry name" value="Galactose-binding domain-like"/>
    <property type="match status" value="3"/>
</dbReference>
<feature type="chain" id="PRO_5038357297" description="F5/8 type C domain-containing protein" evidence="3">
    <location>
        <begin position="27"/>
        <end position="753"/>
    </location>
</feature>
<accession>A0A413S4L1</accession>
<dbReference type="InterPro" id="IPR008979">
    <property type="entry name" value="Galactose-bd-like_sf"/>
</dbReference>
<evidence type="ECO:0000313" key="5">
    <source>
        <dbReference type="EMBL" id="RHA56606.1"/>
    </source>
</evidence>
<dbReference type="Pfam" id="PF00754">
    <property type="entry name" value="F5_F8_type_C"/>
    <property type="match status" value="1"/>
</dbReference>
<keyword evidence="1" id="KW-0378">Hydrolase</keyword>
<reference evidence="5 6" key="1">
    <citation type="submission" date="2018-08" db="EMBL/GenBank/DDBJ databases">
        <title>A genome reference for cultivated species of the human gut microbiota.</title>
        <authorList>
            <person name="Zou Y."/>
            <person name="Xue W."/>
            <person name="Luo G."/>
        </authorList>
    </citation>
    <scope>NUCLEOTIDE SEQUENCE [LARGE SCALE GENOMIC DNA]</scope>
    <source>
        <strain evidence="5 6">AM43-2</strain>
    </source>
</reference>
<evidence type="ECO:0000256" key="3">
    <source>
        <dbReference type="SAM" id="SignalP"/>
    </source>
</evidence>
<evidence type="ECO:0000256" key="2">
    <source>
        <dbReference type="SAM" id="MobiDB-lite"/>
    </source>
</evidence>
<name>A0A413S4L1_9FIRM</name>
<protein>
    <recommendedName>
        <fullName evidence="4">F5/8 type C domain-containing protein</fullName>
    </recommendedName>
</protein>
<dbReference type="EMBL" id="QSFO01000002">
    <property type="protein sequence ID" value="RHA56606.1"/>
    <property type="molecule type" value="Genomic_DNA"/>
</dbReference>